<dbReference type="GO" id="GO:0004609">
    <property type="term" value="F:phosphatidylserine decarboxylase activity"/>
    <property type="evidence" value="ECO:0007669"/>
    <property type="project" value="InterPro"/>
</dbReference>
<accession>A0A0D0V3A0</accession>
<evidence type="ECO:0000313" key="6">
    <source>
        <dbReference type="Proteomes" id="UP000053392"/>
    </source>
</evidence>
<evidence type="ECO:0000313" key="5">
    <source>
        <dbReference type="EMBL" id="KIR41019.1"/>
    </source>
</evidence>
<reference evidence="5 6" key="1">
    <citation type="submission" date="2015-01" db="EMBL/GenBank/DDBJ databases">
        <title>The Genome Sequence of Cryptococcus gattii Ram5.</title>
        <authorList>
            <consortium name="The Broad Institute Genomics Platform"/>
            <person name="Cuomo C."/>
            <person name="Litvintseva A."/>
            <person name="Chen Y."/>
            <person name="Heitman J."/>
            <person name="Sun S."/>
            <person name="Springer D."/>
            <person name="Dromer F."/>
            <person name="Young S."/>
            <person name="Zeng Q."/>
            <person name="Gargeya S."/>
            <person name="Abouelleil A."/>
            <person name="Alvarado L."/>
            <person name="Chapman S.B."/>
            <person name="Gainer-Dewar J."/>
            <person name="Goldberg J."/>
            <person name="Griggs A."/>
            <person name="Gujja S."/>
            <person name="Hansen M."/>
            <person name="Howarth C."/>
            <person name="Imamovic A."/>
            <person name="Larimer J."/>
            <person name="Murphy C."/>
            <person name="Naylor J."/>
            <person name="Pearson M."/>
            <person name="Priest M."/>
            <person name="Roberts A."/>
            <person name="Saif S."/>
            <person name="Shea T."/>
            <person name="Sykes S."/>
            <person name="Wortman J."/>
            <person name="Nusbaum C."/>
            <person name="Birren B."/>
        </authorList>
    </citation>
    <scope>NUCLEOTIDE SEQUENCE [LARGE SCALE GENOMIC DNA]</scope>
    <source>
        <strain evidence="5 6">Ram5</strain>
    </source>
</reference>
<evidence type="ECO:0000256" key="2">
    <source>
        <dbReference type="ARBA" id="ARBA00023239"/>
    </source>
</evidence>
<evidence type="ECO:0000256" key="3">
    <source>
        <dbReference type="SAM" id="MobiDB-lite"/>
    </source>
</evidence>
<gene>
    <name evidence="5" type="ORF">I313_02967</name>
</gene>
<dbReference type="Pfam" id="PF02666">
    <property type="entry name" value="PS_Dcarbxylase"/>
    <property type="match status" value="1"/>
</dbReference>
<protein>
    <submittedName>
        <fullName evidence="5">Phosphatidylserine decarboxylase</fullName>
    </submittedName>
</protein>
<keyword evidence="1" id="KW-0210">Decarboxylase</keyword>
<dbReference type="EMBL" id="KN847901">
    <property type="protein sequence ID" value="KIR41019.1"/>
    <property type="molecule type" value="Genomic_DNA"/>
</dbReference>
<dbReference type="PANTHER" id="PTHR10067">
    <property type="entry name" value="PHOSPHATIDYLSERINE DECARBOXYLASE"/>
    <property type="match status" value="1"/>
</dbReference>
<dbReference type="Proteomes" id="UP000053392">
    <property type="component" value="Unassembled WGS sequence"/>
</dbReference>
<evidence type="ECO:0000256" key="1">
    <source>
        <dbReference type="ARBA" id="ARBA00022793"/>
    </source>
</evidence>
<proteinExistence type="predicted"/>
<sequence length="334" mass="36897">MDPISDPSTQSSSRPVHSLPEELGKPLEDSLDHIVSNSKAVRGDRKDQLAPSQLRADAVHSHGPEAKHWIASFFSSEETLDHLFAMEHMEKLLREKSIKQGQTYDQTGPDVEEHIKSFIQTYDLPLDELLVKDLSQYPTVDQAKEFWIKGQQFTLPNLLIGNDVADTRFKAIQEDNAAALAIHRLAPQDYHRFHSPVEGVIGAIKDIDGELYTVNPQAINENLNVFTMNKRSIMLIHANLGSGRESVPIAFAAIGVCALAMLVGSIGWSKKPGDKVCKGEELGWFQYGGSTTITVFPKSAGIEFDSDLVENSKKKMETLVKVGMEIGKCSTAVK</sequence>
<feature type="region of interest" description="Disordered" evidence="3">
    <location>
        <begin position="1"/>
        <end position="60"/>
    </location>
</feature>
<dbReference type="InterPro" id="IPR003817">
    <property type="entry name" value="PS_Dcarbxylase"/>
</dbReference>
<feature type="transmembrane region" description="Helical" evidence="4">
    <location>
        <begin position="249"/>
        <end position="268"/>
    </location>
</feature>
<dbReference type="AlphaFoldDB" id="A0A0D0V3A0"/>
<keyword evidence="4" id="KW-1133">Transmembrane helix</keyword>
<feature type="compositionally biased region" description="Polar residues" evidence="3">
    <location>
        <begin position="1"/>
        <end position="15"/>
    </location>
</feature>
<dbReference type="OrthoDB" id="5973539at2759"/>
<evidence type="ECO:0000256" key="4">
    <source>
        <dbReference type="SAM" id="Phobius"/>
    </source>
</evidence>
<dbReference type="PANTHER" id="PTHR10067:SF17">
    <property type="entry name" value="PHOSPHATIDYLSERINE DECARBOXYLASE PROENZYME 2"/>
    <property type="match status" value="1"/>
</dbReference>
<feature type="compositionally biased region" description="Basic and acidic residues" evidence="3">
    <location>
        <begin position="19"/>
        <end position="32"/>
    </location>
</feature>
<organism evidence="5 6">
    <name type="scientific">Cryptococcus deuterogattii Ram5</name>
    <dbReference type="NCBI Taxonomy" id="1296110"/>
    <lineage>
        <taxon>Eukaryota</taxon>
        <taxon>Fungi</taxon>
        <taxon>Dikarya</taxon>
        <taxon>Basidiomycota</taxon>
        <taxon>Agaricomycotina</taxon>
        <taxon>Tremellomycetes</taxon>
        <taxon>Tremellales</taxon>
        <taxon>Cryptococcaceae</taxon>
        <taxon>Cryptococcus</taxon>
        <taxon>Cryptococcus gattii species complex</taxon>
    </lineage>
</organism>
<dbReference type="HOGENOM" id="CLU_029061_2_1_1"/>
<dbReference type="GO" id="GO:0008654">
    <property type="term" value="P:phospholipid biosynthetic process"/>
    <property type="evidence" value="ECO:0007669"/>
    <property type="project" value="InterPro"/>
</dbReference>
<keyword evidence="6" id="KW-1185">Reference proteome</keyword>
<keyword evidence="4" id="KW-0472">Membrane</keyword>
<keyword evidence="2" id="KW-0456">Lyase</keyword>
<keyword evidence="4" id="KW-0812">Transmembrane</keyword>
<name>A0A0D0V3A0_9TREE</name>